<gene>
    <name evidence="2" type="ORF">DCAR_018118</name>
    <name evidence="3" type="ORF">DCAR_0520738</name>
</gene>
<dbReference type="Proteomes" id="UP000077755">
    <property type="component" value="Chromosome 5"/>
</dbReference>
<dbReference type="OrthoDB" id="737041at2759"/>
<feature type="compositionally biased region" description="Polar residues" evidence="1">
    <location>
        <begin position="37"/>
        <end position="60"/>
    </location>
</feature>
<proteinExistence type="predicted"/>
<dbReference type="EMBL" id="LNRQ01000005">
    <property type="protein sequence ID" value="KZM94876.1"/>
    <property type="molecule type" value="Genomic_DNA"/>
</dbReference>
<name>A0A161XT45_DAUCS</name>
<evidence type="ECO:0000313" key="4">
    <source>
        <dbReference type="Proteomes" id="UP000077755"/>
    </source>
</evidence>
<reference evidence="2" key="1">
    <citation type="journal article" date="2016" name="Nat. Genet.">
        <title>A high-quality carrot genome assembly provides new insights into carotenoid accumulation and asterid genome evolution.</title>
        <authorList>
            <person name="Iorizzo M."/>
            <person name="Ellison S."/>
            <person name="Senalik D."/>
            <person name="Zeng P."/>
            <person name="Satapoomin P."/>
            <person name="Huang J."/>
            <person name="Bowman M."/>
            <person name="Iovene M."/>
            <person name="Sanseverino W."/>
            <person name="Cavagnaro P."/>
            <person name="Yildiz M."/>
            <person name="Macko-Podgorni A."/>
            <person name="Moranska E."/>
            <person name="Grzebelus E."/>
            <person name="Grzebelus D."/>
            <person name="Ashrafi H."/>
            <person name="Zheng Z."/>
            <person name="Cheng S."/>
            <person name="Spooner D."/>
            <person name="Van Deynze A."/>
            <person name="Simon P."/>
        </authorList>
    </citation>
    <scope>NUCLEOTIDE SEQUENCE [LARGE SCALE GENOMIC DNA]</scope>
    <source>
        <tissue evidence="2">Leaf</tissue>
    </source>
</reference>
<reference evidence="3" key="2">
    <citation type="submission" date="2022-03" db="EMBL/GenBank/DDBJ databases">
        <title>Draft title - Genomic analysis of global carrot germplasm unveils the trajectory of domestication and the origin of high carotenoid orange carrot.</title>
        <authorList>
            <person name="Iorizzo M."/>
            <person name="Ellison S."/>
            <person name="Senalik D."/>
            <person name="Macko-Podgorni A."/>
            <person name="Grzebelus D."/>
            <person name="Bostan H."/>
            <person name="Rolling W."/>
            <person name="Curaba J."/>
            <person name="Simon P."/>
        </authorList>
    </citation>
    <scope>NUCLEOTIDE SEQUENCE</scope>
    <source>
        <tissue evidence="3">Leaf</tissue>
    </source>
</reference>
<keyword evidence="4" id="KW-1185">Reference proteome</keyword>
<dbReference type="STRING" id="79200.A0A161XT45"/>
<feature type="region of interest" description="Disordered" evidence="1">
    <location>
        <begin position="28"/>
        <end position="66"/>
    </location>
</feature>
<sequence length="352" mass="37996">MLRRSFGSGDGAGNKGGAMMRSIHRTVRAGGCGGGATQDSLSRPTSPTGNTTPPRPSSNIFKPKGLNTLSVSNSNATASSPFCNPFHAPMSTWAYASDSSEADEWEYVDSCDVVEEKDVGLCCDENLVFGSVPSVEEVQHAVSSLQQVLDPVLFQQVLTGDAVNDLDKKLVDQVTSPTSFLRRVPSYGSEVDWMEPSLPLCNASLLKNFGSDGLYDAFHLLRTEPHVQKMVISLSSDKAVWDAVLNNEVVREIKQSIAQAESNASLSSISSDDSHDSGTSVDILSWIFVNMKAKFVDLVDKITNMMNGLVLPSKSANETEQVVDSFEEKLKASFMLSIVVFLIVVVSRASRA</sequence>
<protein>
    <submittedName>
        <fullName evidence="2">Uncharacterized protein</fullName>
    </submittedName>
</protein>
<dbReference type="AlphaFoldDB" id="A0A161XT45"/>
<dbReference type="PANTHER" id="PTHR33625:SF3">
    <property type="entry name" value="OS04G0550700 PROTEIN"/>
    <property type="match status" value="1"/>
</dbReference>
<evidence type="ECO:0000256" key="1">
    <source>
        <dbReference type="SAM" id="MobiDB-lite"/>
    </source>
</evidence>
<dbReference type="EMBL" id="CP093347">
    <property type="protein sequence ID" value="WOH01356.1"/>
    <property type="molecule type" value="Genomic_DNA"/>
</dbReference>
<dbReference type="OMA" id="MWVIENT"/>
<dbReference type="KEGG" id="dcr:108222069"/>
<evidence type="ECO:0000313" key="3">
    <source>
        <dbReference type="EMBL" id="WOH01356.1"/>
    </source>
</evidence>
<organism evidence="2">
    <name type="scientific">Daucus carota subsp. sativus</name>
    <name type="common">Carrot</name>
    <dbReference type="NCBI Taxonomy" id="79200"/>
    <lineage>
        <taxon>Eukaryota</taxon>
        <taxon>Viridiplantae</taxon>
        <taxon>Streptophyta</taxon>
        <taxon>Embryophyta</taxon>
        <taxon>Tracheophyta</taxon>
        <taxon>Spermatophyta</taxon>
        <taxon>Magnoliopsida</taxon>
        <taxon>eudicotyledons</taxon>
        <taxon>Gunneridae</taxon>
        <taxon>Pentapetalae</taxon>
        <taxon>asterids</taxon>
        <taxon>campanulids</taxon>
        <taxon>Apiales</taxon>
        <taxon>Apiaceae</taxon>
        <taxon>Apioideae</taxon>
        <taxon>Scandiceae</taxon>
        <taxon>Daucinae</taxon>
        <taxon>Daucus</taxon>
        <taxon>Daucus sect. Daucus</taxon>
    </lineage>
</organism>
<accession>A0A161XT45</accession>
<dbReference type="PANTHER" id="PTHR33625">
    <property type="entry name" value="OS08G0179900 PROTEIN"/>
    <property type="match status" value="1"/>
</dbReference>
<evidence type="ECO:0000313" key="2">
    <source>
        <dbReference type="EMBL" id="KZM94876.1"/>
    </source>
</evidence>
<dbReference type="Gramene" id="KZM94876">
    <property type="protein sequence ID" value="KZM94876"/>
    <property type="gene ID" value="DCAR_018118"/>
</dbReference>